<evidence type="ECO:0000259" key="7">
    <source>
        <dbReference type="Pfam" id="PF00828"/>
    </source>
</evidence>
<evidence type="ECO:0000256" key="1">
    <source>
        <dbReference type="ARBA" id="ARBA00007320"/>
    </source>
</evidence>
<protein>
    <recommendedName>
        <fullName evidence="5">Large ribosomal subunit protein uL15</fullName>
    </recommendedName>
    <alternativeName>
        <fullName evidence="6">60S ribosomal protein L27a</fullName>
    </alternativeName>
</protein>
<dbReference type="PANTHER" id="PTHR11721">
    <property type="entry name" value="60S RIBOSOMAL PROTEIN L27A"/>
    <property type="match status" value="1"/>
</dbReference>
<comment type="similarity">
    <text evidence="1">Belongs to the universal ribosomal protein uL15 family.</text>
</comment>
<dbReference type="SUPFAM" id="SSF52080">
    <property type="entry name" value="Ribosomal proteins L15p and L18e"/>
    <property type="match status" value="1"/>
</dbReference>
<gene>
    <name evidence="9" type="primary">LOC107522507</name>
</gene>
<name>A0ABM3X4Q7_ERIEU</name>
<keyword evidence="4" id="KW-0379">Hydroxylation</keyword>
<evidence type="ECO:0000256" key="3">
    <source>
        <dbReference type="ARBA" id="ARBA00023274"/>
    </source>
</evidence>
<reference evidence="9" key="2">
    <citation type="submission" date="2025-08" db="UniProtKB">
        <authorList>
            <consortium name="RefSeq"/>
        </authorList>
    </citation>
    <scope>IDENTIFICATION</scope>
</reference>
<sequence length="153" mass="17385">MHRADMPSRLRRIRKLHSHVNHGHGCISKHRKHPEGCSNPGGMHHHRINFNKYHPGYFGKVDTQHYHLKRNQSFRPTLNLDKLWPLVSEQTWVNAAKNKTGAAAIVAAARSGYYEVLVKGKLPKQPAIVKARFFSRRAEEKIKGVGEACVLVA</sequence>
<accession>A0ABM3X4Q7</accession>
<proteinExistence type="inferred from homology"/>
<keyword evidence="8" id="KW-1185">Reference proteome</keyword>
<dbReference type="Proteomes" id="UP001652624">
    <property type="component" value="Chromosome 1"/>
</dbReference>
<keyword evidence="3" id="KW-0687">Ribonucleoprotein</keyword>
<dbReference type="Pfam" id="PF00828">
    <property type="entry name" value="Ribosomal_L27A"/>
    <property type="match status" value="1"/>
</dbReference>
<dbReference type="InterPro" id="IPR036227">
    <property type="entry name" value="Ribosomal_uL15/eL18_sf"/>
</dbReference>
<evidence type="ECO:0000256" key="2">
    <source>
        <dbReference type="ARBA" id="ARBA00022980"/>
    </source>
</evidence>
<feature type="domain" description="Large ribosomal subunit protein uL15/eL18" evidence="7">
    <location>
        <begin position="77"/>
        <end position="146"/>
    </location>
</feature>
<evidence type="ECO:0000313" key="9">
    <source>
        <dbReference type="RefSeq" id="XP_060043803.1"/>
    </source>
</evidence>
<organism evidence="8 9">
    <name type="scientific">Erinaceus europaeus</name>
    <name type="common">Western European hedgehog</name>
    <dbReference type="NCBI Taxonomy" id="9365"/>
    <lineage>
        <taxon>Eukaryota</taxon>
        <taxon>Metazoa</taxon>
        <taxon>Chordata</taxon>
        <taxon>Craniata</taxon>
        <taxon>Vertebrata</taxon>
        <taxon>Euteleostomi</taxon>
        <taxon>Mammalia</taxon>
        <taxon>Eutheria</taxon>
        <taxon>Laurasiatheria</taxon>
        <taxon>Eulipotyphla</taxon>
        <taxon>Erinaceidae</taxon>
        <taxon>Erinaceinae</taxon>
        <taxon>Erinaceus</taxon>
    </lineage>
</organism>
<dbReference type="GeneID" id="107522507"/>
<evidence type="ECO:0000256" key="4">
    <source>
        <dbReference type="ARBA" id="ARBA00023278"/>
    </source>
</evidence>
<dbReference type="PANTHER" id="PTHR11721:SF3">
    <property type="entry name" value="LARGE RIBOSOMAL SUBUNIT PROTEIN UL15"/>
    <property type="match status" value="1"/>
</dbReference>
<dbReference type="InterPro" id="IPR021131">
    <property type="entry name" value="Ribosomal_uL15/eL18"/>
</dbReference>
<dbReference type="RefSeq" id="XP_060043803.1">
    <property type="nucleotide sequence ID" value="XM_060187820.1"/>
</dbReference>
<reference evidence="8" key="1">
    <citation type="submission" date="2025-05" db="UniProtKB">
        <authorList>
            <consortium name="RefSeq"/>
        </authorList>
    </citation>
    <scope>NUCLEOTIDE SEQUENCE [LARGE SCALE GENOMIC DNA]</scope>
</reference>
<evidence type="ECO:0000256" key="5">
    <source>
        <dbReference type="ARBA" id="ARBA00035200"/>
    </source>
</evidence>
<evidence type="ECO:0000256" key="6">
    <source>
        <dbReference type="ARBA" id="ARBA00035527"/>
    </source>
</evidence>
<keyword evidence="2" id="KW-0689">Ribosomal protein</keyword>
<dbReference type="Gene3D" id="3.100.10.10">
    <property type="match status" value="1"/>
</dbReference>
<evidence type="ECO:0000313" key="8">
    <source>
        <dbReference type="Proteomes" id="UP001652624"/>
    </source>
</evidence>